<reference evidence="4 6" key="1">
    <citation type="submission" date="2015-12" db="EMBL/GenBank/DDBJ databases">
        <title>Amycolatopsis regifaucium genome sequencing and assembly.</title>
        <authorList>
            <person name="Mayilraj S."/>
        </authorList>
    </citation>
    <scope>NUCLEOTIDE SEQUENCE [LARGE SCALE GENOMIC DNA]</scope>
    <source>
        <strain evidence="4 6">GY080</strain>
    </source>
</reference>
<dbReference type="OrthoDB" id="9792858at2"/>
<dbReference type="EMBL" id="LOBU02000013">
    <property type="protein sequence ID" value="OKA07373.1"/>
    <property type="molecule type" value="Genomic_DNA"/>
</dbReference>
<proteinExistence type="inferred from homology"/>
<comment type="similarity">
    <text evidence="1">Belongs to the non-flavoprotein flavin reductase family.</text>
</comment>
<dbReference type="InterPro" id="IPR050268">
    <property type="entry name" value="NADH-dep_flavin_reductase"/>
</dbReference>
<dbReference type="SMART" id="SM00903">
    <property type="entry name" value="Flavin_Reduct"/>
    <property type="match status" value="1"/>
</dbReference>
<keyword evidence="7" id="KW-1185">Reference proteome</keyword>
<accession>A0A154M5N9</accession>
<dbReference type="Proteomes" id="UP000186883">
    <property type="component" value="Unassembled WGS sequence"/>
</dbReference>
<dbReference type="Proteomes" id="UP000076321">
    <property type="component" value="Unassembled WGS sequence"/>
</dbReference>
<name>A0A154M5N9_9PSEU</name>
<feature type="domain" description="Flavin reductase like" evidence="3">
    <location>
        <begin position="15"/>
        <end position="165"/>
    </location>
</feature>
<reference evidence="5 7" key="2">
    <citation type="submission" date="2016-11" db="EMBL/GenBank/DDBJ databases">
        <title>Genome sequencing of Amycolatopsis regifaucium.</title>
        <authorList>
            <person name="Mayilraj S."/>
            <person name="Kaur N."/>
        </authorList>
    </citation>
    <scope>NUCLEOTIDE SEQUENCE [LARGE SCALE GENOMIC DNA]</scope>
    <source>
        <strain evidence="5 7">GY080</strain>
    </source>
</reference>
<dbReference type="AlphaFoldDB" id="A0A154M5N9"/>
<dbReference type="SUPFAM" id="SSF50475">
    <property type="entry name" value="FMN-binding split barrel"/>
    <property type="match status" value="1"/>
</dbReference>
<protein>
    <recommendedName>
        <fullName evidence="3">Flavin reductase like domain-containing protein</fullName>
    </recommendedName>
</protein>
<dbReference type="RefSeq" id="WP_061981043.1">
    <property type="nucleotide sequence ID" value="NZ_FOPQ01000002.1"/>
</dbReference>
<dbReference type="PANTHER" id="PTHR30466">
    <property type="entry name" value="FLAVIN REDUCTASE"/>
    <property type="match status" value="1"/>
</dbReference>
<dbReference type="GO" id="GO:0042602">
    <property type="term" value="F:riboflavin reductase (NADPH) activity"/>
    <property type="evidence" value="ECO:0007669"/>
    <property type="project" value="TreeGrafter"/>
</dbReference>
<sequence length="172" mass="18204">MTASTGGRDRLRTVMSELVTGICVVSTLVHGRPGEAEDAVVVNSFTSVSLDPPLVSLYLRQDSTFLNRLRRSGVWAASILGSGTAEVAKALSRPYGSRPPLAEVGAWHPGPETGCPVLDGSPATIECELYRCVELGDHVLVIGSVVGLDTTPAPPLVFHRGAYHAPFSDLPR</sequence>
<evidence type="ECO:0000256" key="2">
    <source>
        <dbReference type="ARBA" id="ARBA00023002"/>
    </source>
</evidence>
<comment type="caution">
    <text evidence="4">The sequence shown here is derived from an EMBL/GenBank/DDBJ whole genome shotgun (WGS) entry which is preliminary data.</text>
</comment>
<dbReference type="PANTHER" id="PTHR30466:SF11">
    <property type="entry name" value="FLAVIN-DEPENDENT MONOOXYGENASE, REDUCTASE SUBUNIT HSAB"/>
    <property type="match status" value="1"/>
</dbReference>
<dbReference type="Gene3D" id="2.30.110.10">
    <property type="entry name" value="Electron Transport, Fmn-binding Protein, Chain A"/>
    <property type="match status" value="1"/>
</dbReference>
<evidence type="ECO:0000313" key="5">
    <source>
        <dbReference type="EMBL" id="OKA07373.1"/>
    </source>
</evidence>
<evidence type="ECO:0000313" key="4">
    <source>
        <dbReference type="EMBL" id="KZB79189.1"/>
    </source>
</evidence>
<evidence type="ECO:0000313" key="7">
    <source>
        <dbReference type="Proteomes" id="UP000186883"/>
    </source>
</evidence>
<organism evidence="4 6">
    <name type="scientific">Amycolatopsis regifaucium</name>
    <dbReference type="NCBI Taxonomy" id="546365"/>
    <lineage>
        <taxon>Bacteria</taxon>
        <taxon>Bacillati</taxon>
        <taxon>Actinomycetota</taxon>
        <taxon>Actinomycetes</taxon>
        <taxon>Pseudonocardiales</taxon>
        <taxon>Pseudonocardiaceae</taxon>
        <taxon>Amycolatopsis</taxon>
    </lineage>
</organism>
<dbReference type="Pfam" id="PF01613">
    <property type="entry name" value="Flavin_Reduct"/>
    <property type="match status" value="1"/>
</dbReference>
<evidence type="ECO:0000259" key="3">
    <source>
        <dbReference type="SMART" id="SM00903"/>
    </source>
</evidence>
<gene>
    <name evidence="5" type="ORF">ATP06_0216120</name>
    <name evidence="4" type="ORF">AVL48_16435</name>
</gene>
<dbReference type="InterPro" id="IPR012349">
    <property type="entry name" value="Split_barrel_FMN-bd"/>
</dbReference>
<keyword evidence="2" id="KW-0560">Oxidoreductase</keyword>
<evidence type="ECO:0000256" key="1">
    <source>
        <dbReference type="ARBA" id="ARBA00008898"/>
    </source>
</evidence>
<evidence type="ECO:0000313" key="6">
    <source>
        <dbReference type="Proteomes" id="UP000076321"/>
    </source>
</evidence>
<dbReference type="GO" id="GO:0010181">
    <property type="term" value="F:FMN binding"/>
    <property type="evidence" value="ECO:0007669"/>
    <property type="project" value="InterPro"/>
</dbReference>
<dbReference type="EMBL" id="LQCI01000052">
    <property type="protein sequence ID" value="KZB79189.1"/>
    <property type="molecule type" value="Genomic_DNA"/>
</dbReference>
<dbReference type="InterPro" id="IPR002563">
    <property type="entry name" value="Flavin_Rdtase-like_dom"/>
</dbReference>